<protein>
    <submittedName>
        <fullName evidence="2">Uncharacterized protein</fullName>
    </submittedName>
</protein>
<organism evidence="2 3">
    <name type="scientific">Xanthomonas hortorum</name>
    <dbReference type="NCBI Taxonomy" id="56454"/>
    <lineage>
        <taxon>Bacteria</taxon>
        <taxon>Pseudomonadati</taxon>
        <taxon>Pseudomonadota</taxon>
        <taxon>Gammaproteobacteria</taxon>
        <taxon>Lysobacterales</taxon>
        <taxon>Lysobacteraceae</taxon>
        <taxon>Xanthomonas</taxon>
    </lineage>
</organism>
<name>A0AA47EU27_9XANT</name>
<feature type="transmembrane region" description="Helical" evidence="1">
    <location>
        <begin position="19"/>
        <end position="43"/>
    </location>
</feature>
<accession>A0AA47EU27</accession>
<gene>
    <name evidence="2" type="ORF">OEG85_23755</name>
</gene>
<keyword evidence="1" id="KW-1133">Transmembrane helix</keyword>
<proteinExistence type="predicted"/>
<reference evidence="2" key="1">
    <citation type="submission" date="2022-10" db="EMBL/GenBank/DDBJ databases">
        <title>Complete genome sequence resource for Xanthomonas hortorum isolated from Greek Oregano.</title>
        <authorList>
            <person name="Gonzalez-Tobon J."/>
            <person name="Helmann T.C."/>
            <person name="Daughtrey M."/>
            <person name="Stodghill P.V."/>
            <person name="Filiatrault M.J."/>
        </authorList>
    </citation>
    <scope>NUCLEOTIDE SEQUENCE</scope>
    <source>
        <strain evidence="2">Oregano 108</strain>
    </source>
</reference>
<keyword evidence="1" id="KW-0472">Membrane</keyword>
<dbReference type="Proteomes" id="UP001164737">
    <property type="component" value="Chromosome"/>
</dbReference>
<evidence type="ECO:0000313" key="2">
    <source>
        <dbReference type="EMBL" id="WAH64363.1"/>
    </source>
</evidence>
<keyword evidence="1" id="KW-0812">Transmembrane</keyword>
<sequence length="150" mass="16170">MAENAIVLWFRKAYIPQNAIGQCVGVLQLGIVGILVILALGIGDHACPGSRQVRTVCDLFAILLLSNRIRIVAMIGVGPVVGQVSLNVHPAIRQSRLLIAGPAADGVLVALFICVEKEFVMIFLAQRSPNIAISNLNLLVHDILRWLTDS</sequence>
<evidence type="ECO:0000256" key="1">
    <source>
        <dbReference type="SAM" id="Phobius"/>
    </source>
</evidence>
<evidence type="ECO:0000313" key="3">
    <source>
        <dbReference type="Proteomes" id="UP001164737"/>
    </source>
</evidence>
<dbReference type="AlphaFoldDB" id="A0AA47EU27"/>
<dbReference type="EMBL" id="CP107241">
    <property type="protein sequence ID" value="WAH64363.1"/>
    <property type="molecule type" value="Genomic_DNA"/>
</dbReference>